<feature type="coiled-coil region" evidence="1">
    <location>
        <begin position="46"/>
        <end position="73"/>
    </location>
</feature>
<reference evidence="2" key="1">
    <citation type="submission" date="2021-02" db="EMBL/GenBank/DDBJ databases">
        <authorList>
            <person name="Nowell W R."/>
        </authorList>
    </citation>
    <scope>NUCLEOTIDE SEQUENCE</scope>
</reference>
<proteinExistence type="predicted"/>
<sequence length="189" mass="22458">VSQHFSINTNIFNINTGNIPRSINTVNTKTQEYWYWYMPMNISNCENLVTERLEEIKDKVEQYNKQLDDKRRQLIGFTSAMEDTIIQYVQRYGIIPLQMKTDLKIALLRHDYNATILQRKYERENPNEYQVQVAQRLCTARHKLEQSKRELIELKQRLFYYKFPSGLKDIGASPLLLTDSTTAYSNDDY</sequence>
<dbReference type="Proteomes" id="UP000663828">
    <property type="component" value="Unassembled WGS sequence"/>
</dbReference>
<evidence type="ECO:0000256" key="1">
    <source>
        <dbReference type="SAM" id="Coils"/>
    </source>
</evidence>
<dbReference type="EMBL" id="CAJNOR010019167">
    <property type="protein sequence ID" value="CAF1689342.1"/>
    <property type="molecule type" value="Genomic_DNA"/>
</dbReference>
<name>A0A816HRK7_ADIRI</name>
<evidence type="ECO:0000313" key="3">
    <source>
        <dbReference type="Proteomes" id="UP000663828"/>
    </source>
</evidence>
<protein>
    <submittedName>
        <fullName evidence="2">Uncharacterized protein</fullName>
    </submittedName>
</protein>
<comment type="caution">
    <text evidence="2">The sequence shown here is derived from an EMBL/GenBank/DDBJ whole genome shotgun (WGS) entry which is preliminary data.</text>
</comment>
<dbReference type="AlphaFoldDB" id="A0A816HRK7"/>
<accession>A0A816HRK7</accession>
<feature type="non-terminal residue" evidence="2">
    <location>
        <position position="1"/>
    </location>
</feature>
<evidence type="ECO:0000313" key="2">
    <source>
        <dbReference type="EMBL" id="CAF1689342.1"/>
    </source>
</evidence>
<keyword evidence="1" id="KW-0175">Coiled coil</keyword>
<feature type="non-terminal residue" evidence="2">
    <location>
        <position position="189"/>
    </location>
</feature>
<organism evidence="2 3">
    <name type="scientific">Adineta ricciae</name>
    <name type="common">Rotifer</name>
    <dbReference type="NCBI Taxonomy" id="249248"/>
    <lineage>
        <taxon>Eukaryota</taxon>
        <taxon>Metazoa</taxon>
        <taxon>Spiralia</taxon>
        <taxon>Gnathifera</taxon>
        <taxon>Rotifera</taxon>
        <taxon>Eurotatoria</taxon>
        <taxon>Bdelloidea</taxon>
        <taxon>Adinetida</taxon>
        <taxon>Adinetidae</taxon>
        <taxon>Adineta</taxon>
    </lineage>
</organism>
<gene>
    <name evidence="2" type="ORF">XAT740_LOCUS63265</name>
</gene>
<keyword evidence="3" id="KW-1185">Reference proteome</keyword>